<accession>A0A081PFF9</accession>
<proteinExistence type="predicted"/>
<sequence length="205" mass="23470">MEKYDPRIDKYIDDAAEFAKPILNHLRTLVHQACPEMKETMKWSFPHFEYKGTVCSMAAFKQHCAFGFWKAALLPPATQELRSSASANAMGQLGKICSLNDLPTDDLLISSIKFAVQLNEEGVKLKKKPASPKTELLIPEDFANLLAQAIAAKNHFENFSYSQRKEYLQWITEAKTKATREKRMQTAVEWLADGKIRNWKYLEKP</sequence>
<organism evidence="2 3">
    <name type="scientific">Pedobacter antarcticus 4BY</name>
    <dbReference type="NCBI Taxonomy" id="1358423"/>
    <lineage>
        <taxon>Bacteria</taxon>
        <taxon>Pseudomonadati</taxon>
        <taxon>Bacteroidota</taxon>
        <taxon>Sphingobacteriia</taxon>
        <taxon>Sphingobacteriales</taxon>
        <taxon>Sphingobacteriaceae</taxon>
        <taxon>Pedobacter</taxon>
    </lineage>
</organism>
<feature type="domain" description="YdhG-like" evidence="1">
    <location>
        <begin position="20"/>
        <end position="116"/>
    </location>
</feature>
<dbReference type="EMBL" id="JNFF01000073">
    <property type="protein sequence ID" value="KEQ29432.1"/>
    <property type="molecule type" value="Genomic_DNA"/>
</dbReference>
<dbReference type="SUPFAM" id="SSF159888">
    <property type="entry name" value="YdhG-like"/>
    <property type="match status" value="1"/>
</dbReference>
<reference evidence="2 3" key="1">
    <citation type="journal article" date="1992" name="Int. J. Syst. Bacteriol.">
        <title>Sphingobacterium antarcticus sp. nov. a Psychrotrophic Bacterium from the Soils of Schirmacher Oasis, Antarctica.</title>
        <authorList>
            <person name="Shivaji S."/>
            <person name="Ray M.K."/>
            <person name="Rao N.S."/>
            <person name="Saiserr L."/>
            <person name="Jagannadham M.V."/>
            <person name="Kumar G.S."/>
            <person name="Reddy G."/>
            <person name="Bhargava P.M."/>
        </authorList>
    </citation>
    <scope>NUCLEOTIDE SEQUENCE [LARGE SCALE GENOMIC DNA]</scope>
    <source>
        <strain evidence="2 3">4BY</strain>
    </source>
</reference>
<protein>
    <recommendedName>
        <fullName evidence="1">YdhG-like domain-containing protein</fullName>
    </recommendedName>
</protein>
<dbReference type="Proteomes" id="UP000028007">
    <property type="component" value="Unassembled WGS sequence"/>
</dbReference>
<name>A0A081PFF9_9SPHI</name>
<keyword evidence="3" id="KW-1185">Reference proteome</keyword>
<dbReference type="RefSeq" id="WP_037442192.1">
    <property type="nucleotide sequence ID" value="NZ_JNFF01000073.1"/>
</dbReference>
<gene>
    <name evidence="2" type="ORF">N180_13455</name>
</gene>
<dbReference type="OrthoDB" id="9800461at2"/>
<evidence type="ECO:0000259" key="1">
    <source>
        <dbReference type="Pfam" id="PF08818"/>
    </source>
</evidence>
<evidence type="ECO:0000313" key="2">
    <source>
        <dbReference type="EMBL" id="KEQ29432.1"/>
    </source>
</evidence>
<comment type="caution">
    <text evidence="2">The sequence shown here is derived from an EMBL/GenBank/DDBJ whole genome shotgun (WGS) entry which is preliminary data.</text>
</comment>
<dbReference type="eggNOG" id="COG4430">
    <property type="taxonomic scope" value="Bacteria"/>
</dbReference>
<evidence type="ECO:0000313" key="3">
    <source>
        <dbReference type="Proteomes" id="UP000028007"/>
    </source>
</evidence>
<dbReference type="Pfam" id="PF08818">
    <property type="entry name" value="DUF1801"/>
    <property type="match status" value="1"/>
</dbReference>
<dbReference type="InterPro" id="IPR014922">
    <property type="entry name" value="YdhG-like"/>
</dbReference>
<dbReference type="Pfam" id="PF13376">
    <property type="entry name" value="OmdA"/>
    <property type="match status" value="1"/>
</dbReference>
<dbReference type="Gene3D" id="3.90.1150.200">
    <property type="match status" value="1"/>
</dbReference>
<dbReference type="AlphaFoldDB" id="A0A081PFF9"/>